<dbReference type="Pfam" id="PF00403">
    <property type="entry name" value="HMA"/>
    <property type="match status" value="1"/>
</dbReference>
<dbReference type="PANTHER" id="PTHR46594:SF4">
    <property type="entry name" value="P-TYPE CATION-TRANSPORTING ATPASE"/>
    <property type="match status" value="1"/>
</dbReference>
<dbReference type="InterPro" id="IPR036163">
    <property type="entry name" value="HMA_dom_sf"/>
</dbReference>
<dbReference type="GO" id="GO:0046872">
    <property type="term" value="F:metal ion binding"/>
    <property type="evidence" value="ECO:0007669"/>
    <property type="project" value="UniProtKB-KW"/>
</dbReference>
<keyword evidence="1" id="KW-0479">Metal-binding</keyword>
<dbReference type="InterPro" id="IPR017969">
    <property type="entry name" value="Heavy-metal-associated_CS"/>
</dbReference>
<dbReference type="PROSITE" id="PS01047">
    <property type="entry name" value="HMA_1"/>
    <property type="match status" value="1"/>
</dbReference>
<feature type="signal peptide" evidence="2">
    <location>
        <begin position="1"/>
        <end position="21"/>
    </location>
</feature>
<comment type="caution">
    <text evidence="4">The sequence shown here is derived from an EMBL/GenBank/DDBJ whole genome shotgun (WGS) entry which is preliminary data.</text>
</comment>
<evidence type="ECO:0000313" key="5">
    <source>
        <dbReference type="Proteomes" id="UP000005566"/>
    </source>
</evidence>
<organism evidence="4 5">
    <name type="scientific">Flavobacterium frigoris (strain PS1)</name>
    <dbReference type="NCBI Taxonomy" id="1086011"/>
    <lineage>
        <taxon>Bacteria</taxon>
        <taxon>Pseudomonadati</taxon>
        <taxon>Bacteroidota</taxon>
        <taxon>Flavobacteriia</taxon>
        <taxon>Flavobacteriales</taxon>
        <taxon>Flavobacteriaceae</taxon>
        <taxon>Flavobacterium</taxon>
    </lineage>
</organism>
<dbReference type="InterPro" id="IPR006121">
    <property type="entry name" value="HMA_dom"/>
</dbReference>
<dbReference type="CDD" id="cd00371">
    <property type="entry name" value="HMA"/>
    <property type="match status" value="1"/>
</dbReference>
<dbReference type="PATRIC" id="fig|1086011.3.peg.3236"/>
<reference evidence="4 5" key="1">
    <citation type="journal article" date="2014" name="Acta Crystallogr. D">
        <title>Structure-based characterization and antifreeze properties of a hyperactive ice-binding protein from the Antarctic bacterium Flavobacterium frigoris PS1.</title>
        <authorList>
            <person name="Do H."/>
            <person name="Kim S.J."/>
            <person name="Kim H.J."/>
            <person name="Lee J.H."/>
        </authorList>
    </citation>
    <scope>NUCLEOTIDE SEQUENCE [LARGE SCALE GENOMIC DNA]</scope>
    <source>
        <strain evidence="4 5">PS1</strain>
    </source>
</reference>
<dbReference type="OrthoDB" id="5513217at2"/>
<accession>H7FVV6</accession>
<dbReference type="eggNOG" id="COG2608">
    <property type="taxonomic scope" value="Bacteria"/>
</dbReference>
<dbReference type="STRING" id="1086011.HJ01_03304"/>
<feature type="chain" id="PRO_5003609502" evidence="2">
    <location>
        <begin position="22"/>
        <end position="117"/>
    </location>
</feature>
<dbReference type="PANTHER" id="PTHR46594">
    <property type="entry name" value="P-TYPE CATION-TRANSPORTING ATPASE"/>
    <property type="match status" value="1"/>
</dbReference>
<dbReference type="SUPFAM" id="SSF55008">
    <property type="entry name" value="HMA, heavy metal-associated domain"/>
    <property type="match status" value="1"/>
</dbReference>
<feature type="domain" description="HMA" evidence="3">
    <location>
        <begin position="42"/>
        <end position="108"/>
    </location>
</feature>
<dbReference type="Gene3D" id="3.30.70.100">
    <property type="match status" value="1"/>
</dbReference>
<gene>
    <name evidence="4" type="ORF">HJ01_03304</name>
</gene>
<dbReference type="EMBL" id="AHKF01000028">
    <property type="protein sequence ID" value="EIA07367.1"/>
    <property type="molecule type" value="Genomic_DNA"/>
</dbReference>
<dbReference type="PROSITE" id="PS50846">
    <property type="entry name" value="HMA_2"/>
    <property type="match status" value="1"/>
</dbReference>
<keyword evidence="2" id="KW-0732">Signal</keyword>
<dbReference type="FunFam" id="3.30.70.100:FF:000001">
    <property type="entry name" value="ATPase copper transporting beta"/>
    <property type="match status" value="1"/>
</dbReference>
<sequence>MKKYFLIPLFVLILFSFQVNAQCCHPIEQQSNLEKSNQQKIKMLRLKITGMTCAGCSNHVSTALKNIDGIIEQTIEYLGDIATTKYDASKTNPTEIKKAVEKAGYKAEIINEIITKK</sequence>
<protein>
    <submittedName>
        <fullName evidence="4">Copper-translocating P-type ATPase</fullName>
    </submittedName>
</protein>
<dbReference type="AlphaFoldDB" id="H7FVV6"/>
<name>H7FVV6_FLAFP</name>
<dbReference type="RefSeq" id="WP_007139481.1">
    <property type="nucleotide sequence ID" value="NZ_AHKF01000028.1"/>
</dbReference>
<evidence type="ECO:0000313" key="4">
    <source>
        <dbReference type="EMBL" id="EIA07367.1"/>
    </source>
</evidence>
<keyword evidence="5" id="KW-1185">Reference proteome</keyword>
<dbReference type="Proteomes" id="UP000005566">
    <property type="component" value="Unassembled WGS sequence"/>
</dbReference>
<evidence type="ECO:0000259" key="3">
    <source>
        <dbReference type="PROSITE" id="PS50846"/>
    </source>
</evidence>
<proteinExistence type="predicted"/>
<evidence type="ECO:0000256" key="2">
    <source>
        <dbReference type="SAM" id="SignalP"/>
    </source>
</evidence>
<evidence type="ECO:0000256" key="1">
    <source>
        <dbReference type="ARBA" id="ARBA00022723"/>
    </source>
</evidence>